<dbReference type="EMBL" id="JARAOO010000012">
    <property type="protein sequence ID" value="KAJ7947489.1"/>
    <property type="molecule type" value="Genomic_DNA"/>
</dbReference>
<evidence type="ECO:0000313" key="2">
    <source>
        <dbReference type="Proteomes" id="UP001163823"/>
    </source>
</evidence>
<evidence type="ECO:0000313" key="1">
    <source>
        <dbReference type="EMBL" id="KAJ7947489.1"/>
    </source>
</evidence>
<dbReference type="AlphaFoldDB" id="A0AAD7PAC0"/>
<reference evidence="1" key="1">
    <citation type="journal article" date="2023" name="Science">
        <title>Elucidation of the pathway for biosynthesis of saponin adjuvants from the soapbark tree.</title>
        <authorList>
            <person name="Reed J."/>
            <person name="Orme A."/>
            <person name="El-Demerdash A."/>
            <person name="Owen C."/>
            <person name="Martin L.B.B."/>
            <person name="Misra R.C."/>
            <person name="Kikuchi S."/>
            <person name="Rejzek M."/>
            <person name="Martin A.C."/>
            <person name="Harkess A."/>
            <person name="Leebens-Mack J."/>
            <person name="Louveau T."/>
            <person name="Stephenson M.J."/>
            <person name="Osbourn A."/>
        </authorList>
    </citation>
    <scope>NUCLEOTIDE SEQUENCE</scope>
    <source>
        <strain evidence="1">S10</strain>
    </source>
</reference>
<dbReference type="KEGG" id="qsa:O6P43_028099"/>
<gene>
    <name evidence="1" type="ORF">O6P43_028099</name>
</gene>
<name>A0AAD7PAC0_QUISA</name>
<sequence length="485" mass="54465">MPVGETLGKTVRNALDYFYPRLSPMSLVVAHIVNFFKIEEPAEDYGLTAMNILTSFYNGEEATVNSTLPQVLQSYMPSPMIEQNPEFADVLNIMPACVMIISLRDYELEIVAKDVSLSLGSVAEGLQYHTIEEAQFGWAILGSKLDRLGGLRKGGVLKDVVSIDLAQRQSCPPGSEWIVESKAMRLARTTPLTHVLDGKLCTLSSTGPGDGLRPCLYEVELSRVSDPEVNKNLFWESLASTSNYFFYKNYLKSLSENPRNLLYVLTDPVELWGTSIRFSVPTIYCAILVSLEGTTPNMPVGKTLRNTVSNALDFFYPSLSQMSLAVAHIVNLFKIEEPSEDYGLTAMNILTSFYNGEEATVISTSRKVPLTNLQRKWTRLHYIGVYSNLTIDSLSMWEKYKFSVLFAGHMKNPEYAEVHYLMPACVMIISLRNYELEIVAKDASLSIGSVAEDSRRIFISQLYFWPDLDHQVANEVSERCFALLF</sequence>
<comment type="caution">
    <text evidence="1">The sequence shown here is derived from an EMBL/GenBank/DDBJ whole genome shotgun (WGS) entry which is preliminary data.</text>
</comment>
<organism evidence="1 2">
    <name type="scientific">Quillaja saponaria</name>
    <name type="common">Soap bark tree</name>
    <dbReference type="NCBI Taxonomy" id="32244"/>
    <lineage>
        <taxon>Eukaryota</taxon>
        <taxon>Viridiplantae</taxon>
        <taxon>Streptophyta</taxon>
        <taxon>Embryophyta</taxon>
        <taxon>Tracheophyta</taxon>
        <taxon>Spermatophyta</taxon>
        <taxon>Magnoliopsida</taxon>
        <taxon>eudicotyledons</taxon>
        <taxon>Gunneridae</taxon>
        <taxon>Pentapetalae</taxon>
        <taxon>rosids</taxon>
        <taxon>fabids</taxon>
        <taxon>Fabales</taxon>
        <taxon>Quillajaceae</taxon>
        <taxon>Quillaja</taxon>
    </lineage>
</organism>
<keyword evidence="2" id="KW-1185">Reference proteome</keyword>
<dbReference type="Proteomes" id="UP001163823">
    <property type="component" value="Chromosome 12"/>
</dbReference>
<proteinExistence type="predicted"/>
<accession>A0AAD7PAC0</accession>
<protein>
    <submittedName>
        <fullName evidence="1">RNA cytidine acetyltransferase</fullName>
    </submittedName>
</protein>